<name>K0T2U5_THAOC</name>
<evidence type="ECO:0000256" key="1">
    <source>
        <dbReference type="SAM" id="MobiDB-lite"/>
    </source>
</evidence>
<feature type="compositionally biased region" description="Low complexity" evidence="1">
    <location>
        <begin position="21"/>
        <end position="33"/>
    </location>
</feature>
<reference evidence="2 3" key="1">
    <citation type="journal article" date="2012" name="Genome Biol.">
        <title>Genome and low-iron response of an oceanic diatom adapted to chronic iron limitation.</title>
        <authorList>
            <person name="Lommer M."/>
            <person name="Specht M."/>
            <person name="Roy A.S."/>
            <person name="Kraemer L."/>
            <person name="Andreson R."/>
            <person name="Gutowska M.A."/>
            <person name="Wolf J."/>
            <person name="Bergner S.V."/>
            <person name="Schilhabel M.B."/>
            <person name="Klostermeier U.C."/>
            <person name="Beiko R.G."/>
            <person name="Rosenstiel P."/>
            <person name="Hippler M."/>
            <person name="Laroche J."/>
        </authorList>
    </citation>
    <scope>NUCLEOTIDE SEQUENCE [LARGE SCALE GENOMIC DNA]</scope>
    <source>
        <strain evidence="2 3">CCMP1005</strain>
    </source>
</reference>
<evidence type="ECO:0000313" key="2">
    <source>
        <dbReference type="EMBL" id="EJK67621.1"/>
    </source>
</evidence>
<accession>K0T2U5</accession>
<keyword evidence="3" id="KW-1185">Reference proteome</keyword>
<dbReference type="Proteomes" id="UP000266841">
    <property type="component" value="Unassembled WGS sequence"/>
</dbReference>
<comment type="caution">
    <text evidence="2">The sequence shown here is derived from an EMBL/GenBank/DDBJ whole genome shotgun (WGS) entry which is preliminary data.</text>
</comment>
<dbReference type="AlphaFoldDB" id="K0T2U5"/>
<organism evidence="2 3">
    <name type="scientific">Thalassiosira oceanica</name>
    <name type="common">Marine diatom</name>
    <dbReference type="NCBI Taxonomy" id="159749"/>
    <lineage>
        <taxon>Eukaryota</taxon>
        <taxon>Sar</taxon>
        <taxon>Stramenopiles</taxon>
        <taxon>Ochrophyta</taxon>
        <taxon>Bacillariophyta</taxon>
        <taxon>Coscinodiscophyceae</taxon>
        <taxon>Thalassiosirophycidae</taxon>
        <taxon>Thalassiosirales</taxon>
        <taxon>Thalassiosiraceae</taxon>
        <taxon>Thalassiosira</taxon>
    </lineage>
</organism>
<gene>
    <name evidence="2" type="ORF">THAOC_11324</name>
</gene>
<evidence type="ECO:0000313" key="3">
    <source>
        <dbReference type="Proteomes" id="UP000266841"/>
    </source>
</evidence>
<sequence length="57" mass="5978">TIFLGDKVLPPPSIARHAGFRSTSSTSRSGLSGKDNHGQKTTARHAAAYQISSTPVL</sequence>
<feature type="non-terminal residue" evidence="2">
    <location>
        <position position="1"/>
    </location>
</feature>
<dbReference type="EMBL" id="AGNL01012882">
    <property type="protein sequence ID" value="EJK67621.1"/>
    <property type="molecule type" value="Genomic_DNA"/>
</dbReference>
<proteinExistence type="predicted"/>
<feature type="region of interest" description="Disordered" evidence="1">
    <location>
        <begin position="1"/>
        <end position="57"/>
    </location>
</feature>
<protein>
    <submittedName>
        <fullName evidence="2">Uncharacterized protein</fullName>
    </submittedName>
</protein>